<dbReference type="PROSITE" id="PS50263">
    <property type="entry name" value="CN_HYDROLASE"/>
    <property type="match status" value="1"/>
</dbReference>
<comment type="similarity">
    <text evidence="1">Belongs to the carbon-nitrogen hydrolase superfamily. Nitrilase family.</text>
</comment>
<dbReference type="OrthoDB" id="10250282at2759"/>
<keyword evidence="4" id="KW-1185">Reference proteome</keyword>
<protein>
    <submittedName>
        <fullName evidence="3">Nitrilase</fullName>
    </submittedName>
</protein>
<dbReference type="PANTHER" id="PTHR46044:SF1">
    <property type="entry name" value="CN HYDROLASE DOMAIN-CONTAINING PROTEIN"/>
    <property type="match status" value="1"/>
</dbReference>
<dbReference type="Pfam" id="PF00795">
    <property type="entry name" value="CN_hydrolase"/>
    <property type="match status" value="1"/>
</dbReference>
<gene>
    <name evidence="3" type="primary">NIT1</name>
    <name evidence="3" type="ORF">LOCC1_G004055</name>
</gene>
<dbReference type="PANTHER" id="PTHR46044">
    <property type="entry name" value="NITRILASE"/>
    <property type="match status" value="1"/>
</dbReference>
<dbReference type="Proteomes" id="UP000443090">
    <property type="component" value="Unassembled WGS sequence"/>
</dbReference>
<feature type="domain" description="CN hydrolase" evidence="2">
    <location>
        <begin position="7"/>
        <end position="125"/>
    </location>
</feature>
<dbReference type="InterPro" id="IPR003010">
    <property type="entry name" value="C-N_Hydrolase"/>
</dbReference>
<dbReference type="InterPro" id="IPR044149">
    <property type="entry name" value="Nitrilases_CHs"/>
</dbReference>
<evidence type="ECO:0000313" key="4">
    <source>
        <dbReference type="Proteomes" id="UP000443090"/>
    </source>
</evidence>
<evidence type="ECO:0000313" key="3">
    <source>
        <dbReference type="EMBL" id="TVY42521.1"/>
    </source>
</evidence>
<accession>A0A8H8RX81</accession>
<proteinExistence type="inferred from homology"/>
<sequence>MPKPKTLQVAAVQAAPVSFDLKLSLNKLQKLTAEAALAVAIPSPEFDVLRDTAERNKIMLSVGIIEKEGGTLYCTAVLIGKDGKLLTHHRKLIPTAAERLVWGRGAGDGLQVVDTEFGKMGGLIW</sequence>
<evidence type="ECO:0000259" key="2">
    <source>
        <dbReference type="PROSITE" id="PS50263"/>
    </source>
</evidence>
<dbReference type="EMBL" id="QGMI01000324">
    <property type="protein sequence ID" value="TVY42521.1"/>
    <property type="molecule type" value="Genomic_DNA"/>
</dbReference>
<organism evidence="3 4">
    <name type="scientific">Lachnellula occidentalis</name>
    <dbReference type="NCBI Taxonomy" id="215460"/>
    <lineage>
        <taxon>Eukaryota</taxon>
        <taxon>Fungi</taxon>
        <taxon>Dikarya</taxon>
        <taxon>Ascomycota</taxon>
        <taxon>Pezizomycotina</taxon>
        <taxon>Leotiomycetes</taxon>
        <taxon>Helotiales</taxon>
        <taxon>Lachnaceae</taxon>
        <taxon>Lachnellula</taxon>
    </lineage>
</organism>
<dbReference type="SUPFAM" id="SSF56317">
    <property type="entry name" value="Carbon-nitrogen hydrolase"/>
    <property type="match status" value="1"/>
</dbReference>
<dbReference type="Gene3D" id="3.60.110.10">
    <property type="entry name" value="Carbon-nitrogen hydrolase"/>
    <property type="match status" value="1"/>
</dbReference>
<name>A0A8H8RX81_9HELO</name>
<dbReference type="GO" id="GO:0003824">
    <property type="term" value="F:catalytic activity"/>
    <property type="evidence" value="ECO:0007669"/>
    <property type="project" value="InterPro"/>
</dbReference>
<comment type="caution">
    <text evidence="3">The sequence shown here is derived from an EMBL/GenBank/DDBJ whole genome shotgun (WGS) entry which is preliminary data.</text>
</comment>
<dbReference type="InterPro" id="IPR036526">
    <property type="entry name" value="C-N_Hydrolase_sf"/>
</dbReference>
<dbReference type="AlphaFoldDB" id="A0A8H8RX81"/>
<evidence type="ECO:0000256" key="1">
    <source>
        <dbReference type="ARBA" id="ARBA00008129"/>
    </source>
</evidence>
<reference evidence="3 4" key="1">
    <citation type="submission" date="2018-05" db="EMBL/GenBank/DDBJ databases">
        <title>Genome sequencing and assembly of the regulated plant pathogen Lachnellula willkommii and related sister species for the development of diagnostic species identification markers.</title>
        <authorList>
            <person name="Giroux E."/>
            <person name="Bilodeau G."/>
        </authorList>
    </citation>
    <scope>NUCLEOTIDE SEQUENCE [LARGE SCALE GENOMIC DNA]</scope>
    <source>
        <strain evidence="3 4">CBS 160.35</strain>
    </source>
</reference>